<evidence type="ECO:0000313" key="1">
    <source>
        <dbReference type="EMBL" id="KAJ5210429.1"/>
    </source>
</evidence>
<accession>A0A9W9N084</accession>
<sequence>MNTRDDSCAKETFSEDIEMFDEFGYHDFDSNPSTTKVSFNHASIGDSFRNKHETVVSMGNGCPSVRINYHKARISVLRRYFEILNDHKFPKENIALILRPCAREAIVPLLSTINIAGIDKRTSEFLASIQRDFLARNRS</sequence>
<reference evidence="1" key="2">
    <citation type="journal article" date="2023" name="IMA Fungus">
        <title>Comparative genomic study of the Penicillium genus elucidates a diverse pangenome and 15 lateral gene transfer events.</title>
        <authorList>
            <person name="Petersen C."/>
            <person name="Sorensen T."/>
            <person name="Nielsen M.R."/>
            <person name="Sondergaard T.E."/>
            <person name="Sorensen J.L."/>
            <person name="Fitzpatrick D.A."/>
            <person name="Frisvad J.C."/>
            <person name="Nielsen K.L."/>
        </authorList>
    </citation>
    <scope>NUCLEOTIDE SEQUENCE</scope>
    <source>
        <strain evidence="1">IBT 16849</strain>
    </source>
</reference>
<gene>
    <name evidence="1" type="ORF">N7472_000568</name>
</gene>
<reference evidence="1" key="1">
    <citation type="submission" date="2022-11" db="EMBL/GenBank/DDBJ databases">
        <authorList>
            <person name="Petersen C."/>
        </authorList>
    </citation>
    <scope>NUCLEOTIDE SEQUENCE</scope>
    <source>
        <strain evidence="1">IBT 16849</strain>
    </source>
</reference>
<dbReference type="AlphaFoldDB" id="A0A9W9N084"/>
<evidence type="ECO:0000313" key="2">
    <source>
        <dbReference type="Proteomes" id="UP001150879"/>
    </source>
</evidence>
<dbReference type="Proteomes" id="UP001150879">
    <property type="component" value="Unassembled WGS sequence"/>
</dbReference>
<organism evidence="1 2">
    <name type="scientific">Penicillium cf. griseofulvum</name>
    <dbReference type="NCBI Taxonomy" id="2972120"/>
    <lineage>
        <taxon>Eukaryota</taxon>
        <taxon>Fungi</taxon>
        <taxon>Dikarya</taxon>
        <taxon>Ascomycota</taxon>
        <taxon>Pezizomycotina</taxon>
        <taxon>Eurotiomycetes</taxon>
        <taxon>Eurotiomycetidae</taxon>
        <taxon>Eurotiales</taxon>
        <taxon>Aspergillaceae</taxon>
        <taxon>Penicillium</taxon>
    </lineage>
</organism>
<protein>
    <submittedName>
        <fullName evidence="1">Tetratricopeptide-like helical</fullName>
    </submittedName>
</protein>
<comment type="caution">
    <text evidence="1">The sequence shown here is derived from an EMBL/GenBank/DDBJ whole genome shotgun (WGS) entry which is preliminary data.</text>
</comment>
<proteinExistence type="predicted"/>
<name>A0A9W9N084_9EURO</name>
<keyword evidence="2" id="KW-1185">Reference proteome</keyword>
<dbReference type="EMBL" id="JAPQKP010000001">
    <property type="protein sequence ID" value="KAJ5210429.1"/>
    <property type="molecule type" value="Genomic_DNA"/>
</dbReference>